<comment type="caution">
    <text evidence="2">The sequence shown here is derived from an EMBL/GenBank/DDBJ whole genome shotgun (WGS) entry which is preliminary data.</text>
</comment>
<dbReference type="Proteomes" id="UP000634136">
    <property type="component" value="Unassembled WGS sequence"/>
</dbReference>
<keyword evidence="3" id="KW-1185">Reference proteome</keyword>
<dbReference type="GO" id="GO:0016301">
    <property type="term" value="F:kinase activity"/>
    <property type="evidence" value="ECO:0007669"/>
    <property type="project" value="UniProtKB-KW"/>
</dbReference>
<dbReference type="AlphaFoldDB" id="A0A834SQI1"/>
<organism evidence="2 3">
    <name type="scientific">Senna tora</name>
    <dbReference type="NCBI Taxonomy" id="362788"/>
    <lineage>
        <taxon>Eukaryota</taxon>
        <taxon>Viridiplantae</taxon>
        <taxon>Streptophyta</taxon>
        <taxon>Embryophyta</taxon>
        <taxon>Tracheophyta</taxon>
        <taxon>Spermatophyta</taxon>
        <taxon>Magnoliopsida</taxon>
        <taxon>eudicotyledons</taxon>
        <taxon>Gunneridae</taxon>
        <taxon>Pentapetalae</taxon>
        <taxon>rosids</taxon>
        <taxon>fabids</taxon>
        <taxon>Fabales</taxon>
        <taxon>Fabaceae</taxon>
        <taxon>Caesalpinioideae</taxon>
        <taxon>Cassia clade</taxon>
        <taxon>Senna</taxon>
    </lineage>
</organism>
<dbReference type="EMBL" id="JAAIUW010000011">
    <property type="protein sequence ID" value="KAF7808209.1"/>
    <property type="molecule type" value="Genomic_DNA"/>
</dbReference>
<protein>
    <submittedName>
        <fullName evidence="2">Cyclin-dependent kinase G-2 isoform X1</fullName>
    </submittedName>
</protein>
<gene>
    <name evidence="2" type="ORF">G2W53_034952</name>
</gene>
<keyword evidence="2" id="KW-0418">Kinase</keyword>
<feature type="region of interest" description="Disordered" evidence="1">
    <location>
        <begin position="1"/>
        <end position="34"/>
    </location>
</feature>
<keyword evidence="2" id="KW-0808">Transferase</keyword>
<accession>A0A834SQI1</accession>
<evidence type="ECO:0000256" key="1">
    <source>
        <dbReference type="SAM" id="MobiDB-lite"/>
    </source>
</evidence>
<reference evidence="2" key="1">
    <citation type="submission" date="2020-09" db="EMBL/GenBank/DDBJ databases">
        <title>Genome-Enabled Discovery of Anthraquinone Biosynthesis in Senna tora.</title>
        <authorList>
            <person name="Kang S.-H."/>
            <person name="Pandey R.P."/>
            <person name="Lee C.-M."/>
            <person name="Sim J.-S."/>
            <person name="Jeong J.-T."/>
            <person name="Choi B.-S."/>
            <person name="Jung M."/>
            <person name="Ginzburg D."/>
            <person name="Zhao K."/>
            <person name="Won S.Y."/>
            <person name="Oh T.-J."/>
            <person name="Yu Y."/>
            <person name="Kim N.-H."/>
            <person name="Lee O.R."/>
            <person name="Lee T.-H."/>
            <person name="Bashyal P."/>
            <person name="Kim T.-S."/>
            <person name="Lee W.-H."/>
            <person name="Kawkins C."/>
            <person name="Kim C.-K."/>
            <person name="Kim J.S."/>
            <person name="Ahn B.O."/>
            <person name="Rhee S.Y."/>
            <person name="Sohng J.K."/>
        </authorList>
    </citation>
    <scope>NUCLEOTIDE SEQUENCE</scope>
    <source>
        <tissue evidence="2">Leaf</tissue>
    </source>
</reference>
<evidence type="ECO:0000313" key="2">
    <source>
        <dbReference type="EMBL" id="KAF7808209.1"/>
    </source>
</evidence>
<feature type="compositionally biased region" description="Basic and acidic residues" evidence="1">
    <location>
        <begin position="8"/>
        <end position="18"/>
    </location>
</feature>
<proteinExistence type="predicted"/>
<name>A0A834SQI1_9FABA</name>
<evidence type="ECO:0000313" key="3">
    <source>
        <dbReference type="Proteomes" id="UP000634136"/>
    </source>
</evidence>
<sequence>MAAGRQGAYRDNEYRDPESNFDVSRRALTNSKEDYDRIRTGSCDVVSIRNTDARDRIKVR</sequence>